<dbReference type="GO" id="GO:0016042">
    <property type="term" value="P:lipid catabolic process"/>
    <property type="evidence" value="ECO:0007669"/>
    <property type="project" value="UniProtKB-UniRule"/>
</dbReference>
<feature type="domain" description="PNPLA" evidence="5">
    <location>
        <begin position="22"/>
        <end position="196"/>
    </location>
</feature>
<dbReference type="Pfam" id="PF01734">
    <property type="entry name" value="Patatin"/>
    <property type="match status" value="1"/>
</dbReference>
<evidence type="ECO:0000256" key="4">
    <source>
        <dbReference type="PROSITE-ProRule" id="PRU01161"/>
    </source>
</evidence>
<organism evidence="6 7">
    <name type="scientific">Nitratireductor pacificus pht-3B</name>
    <dbReference type="NCBI Taxonomy" id="391937"/>
    <lineage>
        <taxon>Bacteria</taxon>
        <taxon>Pseudomonadati</taxon>
        <taxon>Pseudomonadota</taxon>
        <taxon>Alphaproteobacteria</taxon>
        <taxon>Hyphomicrobiales</taxon>
        <taxon>Phyllobacteriaceae</taxon>
        <taxon>Nitratireductor</taxon>
    </lineage>
</organism>
<evidence type="ECO:0000313" key="6">
    <source>
        <dbReference type="EMBL" id="EKF17634.1"/>
    </source>
</evidence>
<keyword evidence="7" id="KW-1185">Reference proteome</keyword>
<dbReference type="PROSITE" id="PS51635">
    <property type="entry name" value="PNPLA"/>
    <property type="match status" value="1"/>
</dbReference>
<feature type="active site" description="Proton acceptor" evidence="4">
    <location>
        <position position="183"/>
    </location>
</feature>
<dbReference type="STRING" id="391937.NA2_17117"/>
<dbReference type="GO" id="GO:0016787">
    <property type="term" value="F:hydrolase activity"/>
    <property type="evidence" value="ECO:0007669"/>
    <property type="project" value="UniProtKB-UniRule"/>
</dbReference>
<keyword evidence="3 4" id="KW-0443">Lipid metabolism</keyword>
<dbReference type="Proteomes" id="UP000006786">
    <property type="component" value="Unassembled WGS sequence"/>
</dbReference>
<feature type="active site" description="Nucleophile" evidence="4">
    <location>
        <position position="55"/>
    </location>
</feature>
<evidence type="ECO:0000256" key="2">
    <source>
        <dbReference type="ARBA" id="ARBA00022963"/>
    </source>
</evidence>
<keyword evidence="2 4" id="KW-0442">Lipid degradation</keyword>
<dbReference type="OrthoDB" id="5290098at2"/>
<dbReference type="PANTHER" id="PTHR14226:SF29">
    <property type="entry name" value="NEUROPATHY TARGET ESTERASE SWS"/>
    <property type="match status" value="1"/>
</dbReference>
<sequence length="293" mass="30882">MSGAGEIGRPATGTGSGPTFAVALGGGGARGLAHIHVIEVLDELGIRPTVIAGSSIGALMGAGFAAGISGKDIHAHARAILGSRAEVASRLWKARPGNFSEMVEGGFRFGQFNAERIIKTFLPAAVPETFEELKIPLRVTATDYYGHELAVLDRGPLCQALAASAAIPAVFRPVERNGRTLIDGGIYNPVPFDLIEGEADIVIAVDVVGAPADTGGKPPTSIELMFGSSQLMMQSIIAMKLSQKRPDILIRPAVSRFRVLDFMKIDAILGETAAIRDELKRAVDDAVARFERA</sequence>
<evidence type="ECO:0000256" key="1">
    <source>
        <dbReference type="ARBA" id="ARBA00022801"/>
    </source>
</evidence>
<dbReference type="EMBL" id="AMRM01000021">
    <property type="protein sequence ID" value="EKF17634.1"/>
    <property type="molecule type" value="Genomic_DNA"/>
</dbReference>
<reference evidence="6 7" key="1">
    <citation type="journal article" date="2012" name="J. Bacteriol.">
        <title>Genome Sequence of Nitratireductor pacificus Type Strain pht-3B.</title>
        <authorList>
            <person name="Lai Q."/>
            <person name="Li G."/>
            <person name="Shao Z."/>
        </authorList>
    </citation>
    <scope>NUCLEOTIDE SEQUENCE [LARGE SCALE GENOMIC DNA]</scope>
    <source>
        <strain evidence="7">pht-3B</strain>
    </source>
</reference>
<feature type="short sequence motif" description="GXGXXG" evidence="4">
    <location>
        <begin position="26"/>
        <end position="31"/>
    </location>
</feature>
<dbReference type="RefSeq" id="WP_008598333.1">
    <property type="nucleotide sequence ID" value="NZ_AMRM01000021.1"/>
</dbReference>
<keyword evidence="1 4" id="KW-0378">Hydrolase</keyword>
<dbReference type="InterPro" id="IPR050301">
    <property type="entry name" value="NTE"/>
</dbReference>
<evidence type="ECO:0000259" key="5">
    <source>
        <dbReference type="PROSITE" id="PS51635"/>
    </source>
</evidence>
<comment type="caution">
    <text evidence="6">The sequence shown here is derived from an EMBL/GenBank/DDBJ whole genome shotgun (WGS) entry which is preliminary data.</text>
</comment>
<accession>K2LIY1</accession>
<dbReference type="PANTHER" id="PTHR14226">
    <property type="entry name" value="NEUROPATHY TARGET ESTERASE/SWISS CHEESE D.MELANOGASTER"/>
    <property type="match status" value="1"/>
</dbReference>
<feature type="short sequence motif" description="DGA/G" evidence="4">
    <location>
        <begin position="183"/>
        <end position="185"/>
    </location>
</feature>
<dbReference type="Gene3D" id="3.40.1090.10">
    <property type="entry name" value="Cytosolic phospholipase A2 catalytic domain"/>
    <property type="match status" value="2"/>
</dbReference>
<dbReference type="InterPro" id="IPR002641">
    <property type="entry name" value="PNPLA_dom"/>
</dbReference>
<dbReference type="SUPFAM" id="SSF52151">
    <property type="entry name" value="FabD/lysophospholipase-like"/>
    <property type="match status" value="1"/>
</dbReference>
<evidence type="ECO:0000256" key="3">
    <source>
        <dbReference type="ARBA" id="ARBA00023098"/>
    </source>
</evidence>
<name>K2LIY1_9HYPH</name>
<evidence type="ECO:0000313" key="7">
    <source>
        <dbReference type="Proteomes" id="UP000006786"/>
    </source>
</evidence>
<protein>
    <submittedName>
        <fullName evidence="6">Patatin</fullName>
    </submittedName>
</protein>
<feature type="short sequence motif" description="GXSXG" evidence="4">
    <location>
        <begin position="53"/>
        <end position="57"/>
    </location>
</feature>
<dbReference type="InterPro" id="IPR016035">
    <property type="entry name" value="Acyl_Trfase/lysoPLipase"/>
</dbReference>
<gene>
    <name evidence="6" type="ORF">NA2_17117</name>
</gene>
<dbReference type="eggNOG" id="COG1752">
    <property type="taxonomic scope" value="Bacteria"/>
</dbReference>
<proteinExistence type="predicted"/>
<dbReference type="AlphaFoldDB" id="K2LIY1"/>
<dbReference type="PATRIC" id="fig|391937.3.peg.3518"/>